<evidence type="ECO:0000313" key="1">
    <source>
        <dbReference type="EMBL" id="GAG11930.1"/>
    </source>
</evidence>
<sequence>CKLKTQGGTTVYAGSALERLLPASGFERLLQARSELGRLKGLPPGPDLGRPVADEPVHYLPAHERYAGIVYREGRVRELYPRAHGKKVLVVSALYGVLDADDPIRCYQAQMGEQVPGNGSLKTWWKHRCLGDLVDECILALRPQSVHDLLSTSYREVLAPWPRASLEQAGITYTPYTYRRRGSGSQWDRGDQIRKLLLDAGEEPRREPGSP</sequence>
<name>X0V1F8_9ZZZZ</name>
<protein>
    <recommendedName>
        <fullName evidence="2">Peroxide stress protein YaaA</fullName>
    </recommendedName>
</protein>
<dbReference type="InterPro" id="IPR005583">
    <property type="entry name" value="YaaA"/>
</dbReference>
<feature type="non-terminal residue" evidence="1">
    <location>
        <position position="1"/>
    </location>
</feature>
<gene>
    <name evidence="1" type="ORF">S01H1_33558</name>
</gene>
<comment type="caution">
    <text evidence="1">The sequence shown here is derived from an EMBL/GenBank/DDBJ whole genome shotgun (WGS) entry which is preliminary data.</text>
</comment>
<evidence type="ECO:0008006" key="2">
    <source>
        <dbReference type="Google" id="ProtNLM"/>
    </source>
</evidence>
<organism evidence="1">
    <name type="scientific">marine sediment metagenome</name>
    <dbReference type="NCBI Taxonomy" id="412755"/>
    <lineage>
        <taxon>unclassified sequences</taxon>
        <taxon>metagenomes</taxon>
        <taxon>ecological metagenomes</taxon>
    </lineage>
</organism>
<accession>X0V1F8</accession>
<proteinExistence type="predicted"/>
<dbReference type="EMBL" id="BARS01020841">
    <property type="protein sequence ID" value="GAG11930.1"/>
    <property type="molecule type" value="Genomic_DNA"/>
</dbReference>
<dbReference type="AlphaFoldDB" id="X0V1F8"/>
<dbReference type="Pfam" id="PF03883">
    <property type="entry name" value="H2O2_YaaD"/>
    <property type="match status" value="1"/>
</dbReference>
<reference evidence="1" key="1">
    <citation type="journal article" date="2014" name="Front. Microbiol.">
        <title>High frequency of phylogenetically diverse reductive dehalogenase-homologous genes in deep subseafloor sedimentary metagenomes.</title>
        <authorList>
            <person name="Kawai M."/>
            <person name="Futagami T."/>
            <person name="Toyoda A."/>
            <person name="Takaki Y."/>
            <person name="Nishi S."/>
            <person name="Hori S."/>
            <person name="Arai W."/>
            <person name="Tsubouchi T."/>
            <person name="Morono Y."/>
            <person name="Uchiyama I."/>
            <person name="Ito T."/>
            <person name="Fujiyama A."/>
            <person name="Inagaki F."/>
            <person name="Takami H."/>
        </authorList>
    </citation>
    <scope>NUCLEOTIDE SEQUENCE</scope>
    <source>
        <strain evidence="1">Expedition CK06-06</strain>
    </source>
</reference>